<dbReference type="PANTHER" id="PTHR44259">
    <property type="entry name" value="OS07G0183000 PROTEIN-RELATED"/>
    <property type="match status" value="1"/>
</dbReference>
<dbReference type="InterPro" id="IPR036047">
    <property type="entry name" value="F-box-like_dom_sf"/>
</dbReference>
<gene>
    <name evidence="2" type="ORF">AQUCO_01300517v1</name>
</gene>
<keyword evidence="3" id="KW-1185">Reference proteome</keyword>
<dbReference type="InParanoid" id="A0A2G5E259"/>
<dbReference type="STRING" id="218851.A0A2G5E259"/>
<reference evidence="2 3" key="1">
    <citation type="submission" date="2017-09" db="EMBL/GenBank/DDBJ databases">
        <title>WGS assembly of Aquilegia coerulea Goldsmith.</title>
        <authorList>
            <person name="Hodges S."/>
            <person name="Kramer E."/>
            <person name="Nordborg M."/>
            <person name="Tomkins J."/>
            <person name="Borevitz J."/>
            <person name="Derieg N."/>
            <person name="Yan J."/>
            <person name="Mihaltcheva S."/>
            <person name="Hayes R.D."/>
            <person name="Rokhsar D."/>
        </authorList>
    </citation>
    <scope>NUCLEOTIDE SEQUENCE [LARGE SCALE GENOMIC DNA]</scope>
    <source>
        <strain evidence="3">cv. Goldsmith</strain>
    </source>
</reference>
<dbReference type="Pfam" id="PF03478">
    <property type="entry name" value="Beta-prop_KIB1-4"/>
    <property type="match status" value="1"/>
</dbReference>
<protein>
    <recommendedName>
        <fullName evidence="1">KIB1-4 beta-propeller domain-containing protein</fullName>
    </recommendedName>
</protein>
<evidence type="ECO:0000313" key="2">
    <source>
        <dbReference type="EMBL" id="PIA49825.1"/>
    </source>
</evidence>
<dbReference type="EMBL" id="KZ305030">
    <property type="protein sequence ID" value="PIA49825.1"/>
    <property type="molecule type" value="Genomic_DNA"/>
</dbReference>
<organism evidence="2 3">
    <name type="scientific">Aquilegia coerulea</name>
    <name type="common">Rocky mountain columbine</name>
    <dbReference type="NCBI Taxonomy" id="218851"/>
    <lineage>
        <taxon>Eukaryota</taxon>
        <taxon>Viridiplantae</taxon>
        <taxon>Streptophyta</taxon>
        <taxon>Embryophyta</taxon>
        <taxon>Tracheophyta</taxon>
        <taxon>Spermatophyta</taxon>
        <taxon>Magnoliopsida</taxon>
        <taxon>Ranunculales</taxon>
        <taxon>Ranunculaceae</taxon>
        <taxon>Thalictroideae</taxon>
        <taxon>Aquilegia</taxon>
    </lineage>
</organism>
<dbReference type="SUPFAM" id="SSF81383">
    <property type="entry name" value="F-box domain"/>
    <property type="match status" value="1"/>
</dbReference>
<proteinExistence type="predicted"/>
<evidence type="ECO:0000259" key="1">
    <source>
        <dbReference type="Pfam" id="PF03478"/>
    </source>
</evidence>
<name>A0A2G5E259_AQUCA</name>
<dbReference type="InterPro" id="IPR005174">
    <property type="entry name" value="KIB1-4_b-propeller"/>
</dbReference>
<dbReference type="AlphaFoldDB" id="A0A2G5E259"/>
<dbReference type="InterPro" id="IPR050942">
    <property type="entry name" value="F-box_BR-signaling"/>
</dbReference>
<sequence>MEKPSDSCCGWLKLPSTYYCTVIDALDHRDFIEKMIPAGCATYFEHGRTVMDLTIYGFKAGIPRDTPDGHSGSSLKQIVFNKINWLDLPDHILGFIADKLVEINDYIRFGVVCRPWQSIYIENMHHRRRCCPQIPLLLLPTEHNHDHDNQTRSLYNLTEKTVIRNFQLRDAWLVILDENFTKLTLLNPFLSSDNDIELPSSTTLPHDMREIFNEKFLDKAVLSANPSTNPNYVVMAIYGQFDRLAFFKPGDKTWNPLDPSKILMEDVIYFKDQFYVVNFGGDVFSYDMTHPHPKLMKVASSPTIHITGKKKYLVDSSGDLLQVLREIVSDVSEVHWTIRFEVFKLDLSKLNWVQVKSFGNQSLFLGDNSSISVSSLDFPGCKSNCIYFTDDNFEGYYKQACGPHDMGVFNIEHGSFEEPFYLLQIKGIFPPPVWIQPTLQHLSN</sequence>
<dbReference type="PANTHER" id="PTHR44259:SF114">
    <property type="entry name" value="OS06G0707300 PROTEIN"/>
    <property type="match status" value="1"/>
</dbReference>
<accession>A0A2G5E259</accession>
<dbReference type="Proteomes" id="UP000230069">
    <property type="component" value="Unassembled WGS sequence"/>
</dbReference>
<feature type="domain" description="KIB1-4 beta-propeller" evidence="1">
    <location>
        <begin position="169"/>
        <end position="410"/>
    </location>
</feature>
<evidence type="ECO:0000313" key="3">
    <source>
        <dbReference type="Proteomes" id="UP000230069"/>
    </source>
</evidence>
<dbReference type="OrthoDB" id="1519185at2759"/>